<name>A0A914PMC8_9BILA</name>
<evidence type="ECO:0000313" key="1">
    <source>
        <dbReference type="Proteomes" id="UP000887578"/>
    </source>
</evidence>
<proteinExistence type="predicted"/>
<organism evidence="1 2">
    <name type="scientific">Panagrolaimus davidi</name>
    <dbReference type="NCBI Taxonomy" id="227884"/>
    <lineage>
        <taxon>Eukaryota</taxon>
        <taxon>Metazoa</taxon>
        <taxon>Ecdysozoa</taxon>
        <taxon>Nematoda</taxon>
        <taxon>Chromadorea</taxon>
        <taxon>Rhabditida</taxon>
        <taxon>Tylenchina</taxon>
        <taxon>Panagrolaimomorpha</taxon>
        <taxon>Panagrolaimoidea</taxon>
        <taxon>Panagrolaimidae</taxon>
        <taxon>Panagrolaimus</taxon>
    </lineage>
</organism>
<sequence length="438" mass="51266">MDVQTVVSQTVGQIRNLHFNDSSEEFLKCIIEFYSKCPIKSIRTATMDLITETHKSLSLSKDAKDEHLIYKIYNRFKTSMKDRDENDVKIIDAAEVPENTWLNAWIICFETFMQYDITKRFSFSALDQLFHIRTPETEGRKALIEASVQKLLRNKDESSFKTVIGLILSYLSFDFSTFLTVTQSEYPIKSLRTATMELIIKTYNTFFTWKDVDCFIEHILNRFEMLLEGEKIDNVDSAKVPRNTWVDAFEICFKTTLQKKSGKSLLTLDQLFHIREPETNDRKAFIYESIRQLLKNEKTFKKGIQLIVSFDMKILKEEEFENILFYSFIYAKGRSVTANFFASFEDKLRCLQILDDCFARAQAKKSPKTEVEKEFLDSVEAMPEMIHRLAKTSGINIEEHNFHSCKAYFIQNLKSAFNFTDKLYFNLYVLVCLLSDLT</sequence>
<dbReference type="AlphaFoldDB" id="A0A914PMC8"/>
<protein>
    <submittedName>
        <fullName evidence="2">Uncharacterized protein</fullName>
    </submittedName>
</protein>
<reference evidence="2" key="1">
    <citation type="submission" date="2022-11" db="UniProtKB">
        <authorList>
            <consortium name="WormBaseParasite"/>
        </authorList>
    </citation>
    <scope>IDENTIFICATION</scope>
</reference>
<dbReference type="WBParaSite" id="PDA_v2.g19636.t1">
    <property type="protein sequence ID" value="PDA_v2.g19636.t1"/>
    <property type="gene ID" value="PDA_v2.g19636"/>
</dbReference>
<accession>A0A914PMC8</accession>
<evidence type="ECO:0000313" key="2">
    <source>
        <dbReference type="WBParaSite" id="PDA_v2.g19636.t1"/>
    </source>
</evidence>
<dbReference type="Proteomes" id="UP000887578">
    <property type="component" value="Unplaced"/>
</dbReference>
<keyword evidence="1" id="KW-1185">Reference proteome</keyword>